<dbReference type="GO" id="GO:0008889">
    <property type="term" value="F:glycerophosphodiester phosphodiesterase activity"/>
    <property type="evidence" value="ECO:0007669"/>
    <property type="project" value="TreeGrafter"/>
</dbReference>
<evidence type="ECO:0000256" key="3">
    <source>
        <dbReference type="ARBA" id="ARBA00022692"/>
    </source>
</evidence>
<comment type="similarity">
    <text evidence="2">Belongs to the glycerophosphoryl diester phosphodiesterase family.</text>
</comment>
<dbReference type="Gene3D" id="3.20.20.190">
    <property type="entry name" value="Phosphatidylinositol (PI) phosphodiesterase"/>
    <property type="match status" value="1"/>
</dbReference>
<keyword evidence="12" id="KW-1185">Reference proteome</keyword>
<dbReference type="EMBL" id="JACASF010000013">
    <property type="protein sequence ID" value="KAF6437655.1"/>
    <property type="molecule type" value="Genomic_DNA"/>
</dbReference>
<keyword evidence="7" id="KW-0325">Glycoprotein</keyword>
<comment type="caution">
    <text evidence="11">The sequence shown here is derived from an EMBL/GenBank/DDBJ whole genome shotgun (WGS) entry which is preliminary data.</text>
</comment>
<feature type="domain" description="GP-PDE" evidence="10">
    <location>
        <begin position="272"/>
        <end position="307"/>
    </location>
</feature>
<feature type="transmembrane region" description="Helical" evidence="9">
    <location>
        <begin position="143"/>
        <end position="165"/>
    </location>
</feature>
<evidence type="ECO:0000256" key="7">
    <source>
        <dbReference type="ARBA" id="ARBA00023180"/>
    </source>
</evidence>
<evidence type="ECO:0000313" key="11">
    <source>
        <dbReference type="EMBL" id="KAF6437655.1"/>
    </source>
</evidence>
<dbReference type="SUPFAM" id="SSF51695">
    <property type="entry name" value="PLC-like phosphodiesterases"/>
    <property type="match status" value="2"/>
</dbReference>
<evidence type="ECO:0000256" key="9">
    <source>
        <dbReference type="SAM" id="Phobius"/>
    </source>
</evidence>
<dbReference type="PANTHER" id="PTHR23344">
    <property type="entry name" value="GLYCEROPHOSPHORYL DIESTER PHOSPHODIESTERASE"/>
    <property type="match status" value="1"/>
</dbReference>
<evidence type="ECO:0000256" key="5">
    <source>
        <dbReference type="ARBA" id="ARBA00022989"/>
    </source>
</evidence>
<sequence>MEKEDTSNTRQWKKCGPCMAGNCNHECYITCIIGLYSCHWEATPEENSRHGFCCCSLTEQLFYPFLIIAFCVSVLLLFVWIETSNEYHGFDWVVYLVTGYWYFWSLLLLSLFGILFAYTSLLVILGFLLVWEGYELYLHWNHKILIVLVILICTFFMAVLCIYWNDRWLTFGLSLKVFAPYLHLSCITMMVLLSYPVAFYLVTLEQEAIFRRDKITHHKRKRSKIFSRLTKLRAAQVAIGLPFFFILLCLCVVPWGYYSPCLVEKNKLGPKPDLFGHRGAPMLAPENTIMSFEKAVENRAFGLETDIYIRDYVKQKAPGFQQVGRLSPVEELRRENISIINVDYKRLFHNGLRDYKAADITINLYIVNKPWVFSLAWCSRIHSVTTDNIELLRQIDYPYYFMVPSYYRIMWLFLDILTVVFIFAIFCFHWWRENQIEKVFESSSSYTDTESISLKRRKSEKAETFSMTVEPLPQAGESPQTPVAPAPDLTRA</sequence>
<feature type="transmembrane region" description="Helical" evidence="9">
    <location>
        <begin position="101"/>
        <end position="131"/>
    </location>
</feature>
<name>A0A7J8EQR8_MOLMO</name>
<dbReference type="AlphaFoldDB" id="A0A7J8EQR8"/>
<evidence type="ECO:0000256" key="6">
    <source>
        <dbReference type="ARBA" id="ARBA00023136"/>
    </source>
</evidence>
<dbReference type="InterPro" id="IPR017946">
    <property type="entry name" value="PLC-like_Pdiesterase_TIM-brl"/>
</dbReference>
<keyword evidence="3 9" id="KW-0812">Transmembrane</keyword>
<dbReference type="PANTHER" id="PTHR23344:SF13">
    <property type="entry name" value="GLYCEROPHOSPHODIESTER PHOSPHODIESTERASE DOMAIN-CONTAINING PROTEIN 4"/>
    <property type="match status" value="1"/>
</dbReference>
<feature type="region of interest" description="Disordered" evidence="8">
    <location>
        <begin position="450"/>
        <end position="492"/>
    </location>
</feature>
<protein>
    <submittedName>
        <fullName evidence="11">Glycerophosphodiester phosphodiesterase domain containing 4</fullName>
    </submittedName>
</protein>
<gene>
    <name evidence="11" type="ORF">HJG59_005574</name>
</gene>
<reference evidence="11 12" key="1">
    <citation type="journal article" date="2020" name="Nature">
        <title>Six reference-quality genomes reveal evolution of bat adaptations.</title>
        <authorList>
            <person name="Jebb D."/>
            <person name="Huang Z."/>
            <person name="Pippel M."/>
            <person name="Hughes G.M."/>
            <person name="Lavrichenko K."/>
            <person name="Devanna P."/>
            <person name="Winkler S."/>
            <person name="Jermiin L.S."/>
            <person name="Skirmuntt E.C."/>
            <person name="Katzourakis A."/>
            <person name="Burkitt-Gray L."/>
            <person name="Ray D.A."/>
            <person name="Sullivan K.A.M."/>
            <person name="Roscito J.G."/>
            <person name="Kirilenko B.M."/>
            <person name="Davalos L.M."/>
            <person name="Corthals A.P."/>
            <person name="Power M.L."/>
            <person name="Jones G."/>
            <person name="Ransome R.D."/>
            <person name="Dechmann D.K.N."/>
            <person name="Locatelli A.G."/>
            <person name="Puechmaille S.J."/>
            <person name="Fedrigo O."/>
            <person name="Jarvis E.D."/>
            <person name="Hiller M."/>
            <person name="Vernes S.C."/>
            <person name="Myers E.W."/>
            <person name="Teeling E.C."/>
        </authorList>
    </citation>
    <scope>NUCLEOTIDE SEQUENCE [LARGE SCALE GENOMIC DNA]</scope>
    <source>
        <strain evidence="11">MMolMol1</strain>
        <tissue evidence="11">Muscle</tissue>
    </source>
</reference>
<feature type="transmembrane region" description="Helical" evidence="9">
    <location>
        <begin position="61"/>
        <end position="81"/>
    </location>
</feature>
<evidence type="ECO:0000313" key="12">
    <source>
        <dbReference type="Proteomes" id="UP000550707"/>
    </source>
</evidence>
<evidence type="ECO:0000256" key="4">
    <source>
        <dbReference type="ARBA" id="ARBA00022801"/>
    </source>
</evidence>
<comment type="subcellular location">
    <subcellularLocation>
        <location evidence="1">Membrane</location>
        <topology evidence="1">Multi-pass membrane protein</topology>
    </subcellularLocation>
</comment>
<feature type="transmembrane region" description="Helical" evidence="9">
    <location>
        <begin position="177"/>
        <end position="202"/>
    </location>
</feature>
<feature type="transmembrane region" description="Helical" evidence="9">
    <location>
        <begin position="237"/>
        <end position="258"/>
    </location>
</feature>
<evidence type="ECO:0000256" key="8">
    <source>
        <dbReference type="SAM" id="MobiDB-lite"/>
    </source>
</evidence>
<dbReference type="Proteomes" id="UP000550707">
    <property type="component" value="Unassembled WGS sequence"/>
</dbReference>
<accession>A0A7J8EQR8</accession>
<evidence type="ECO:0000259" key="10">
    <source>
        <dbReference type="PROSITE" id="PS51704"/>
    </source>
</evidence>
<dbReference type="InterPro" id="IPR030395">
    <property type="entry name" value="GP_PDE_dom"/>
</dbReference>
<proteinExistence type="inferred from homology"/>
<keyword evidence="5 9" id="KW-1133">Transmembrane helix</keyword>
<dbReference type="GO" id="GO:0016020">
    <property type="term" value="C:membrane"/>
    <property type="evidence" value="ECO:0007669"/>
    <property type="project" value="UniProtKB-SubCell"/>
</dbReference>
<keyword evidence="4" id="KW-0378">Hydrolase</keyword>
<evidence type="ECO:0000256" key="2">
    <source>
        <dbReference type="ARBA" id="ARBA00007277"/>
    </source>
</evidence>
<keyword evidence="6 9" id="KW-0472">Membrane</keyword>
<organism evidence="11 12">
    <name type="scientific">Molossus molossus</name>
    <name type="common">Pallas' mastiff bat</name>
    <name type="synonym">Vespertilio molossus</name>
    <dbReference type="NCBI Taxonomy" id="27622"/>
    <lineage>
        <taxon>Eukaryota</taxon>
        <taxon>Metazoa</taxon>
        <taxon>Chordata</taxon>
        <taxon>Craniata</taxon>
        <taxon>Vertebrata</taxon>
        <taxon>Euteleostomi</taxon>
        <taxon>Mammalia</taxon>
        <taxon>Eutheria</taxon>
        <taxon>Laurasiatheria</taxon>
        <taxon>Chiroptera</taxon>
        <taxon>Yangochiroptera</taxon>
        <taxon>Molossidae</taxon>
        <taxon>Molossus</taxon>
    </lineage>
</organism>
<dbReference type="GO" id="GO:0006629">
    <property type="term" value="P:lipid metabolic process"/>
    <property type="evidence" value="ECO:0007669"/>
    <property type="project" value="InterPro"/>
</dbReference>
<feature type="transmembrane region" description="Helical" evidence="9">
    <location>
        <begin position="409"/>
        <end position="431"/>
    </location>
</feature>
<evidence type="ECO:0000256" key="1">
    <source>
        <dbReference type="ARBA" id="ARBA00004141"/>
    </source>
</evidence>
<dbReference type="Pfam" id="PF03009">
    <property type="entry name" value="GDPD"/>
    <property type="match status" value="1"/>
</dbReference>
<dbReference type="PROSITE" id="PS51704">
    <property type="entry name" value="GP_PDE"/>
    <property type="match status" value="1"/>
</dbReference>